<dbReference type="Proteomes" id="UP001390339">
    <property type="component" value="Unassembled WGS sequence"/>
</dbReference>
<dbReference type="EMBL" id="JAPCWZ010000009">
    <property type="protein sequence ID" value="KAK8850841.1"/>
    <property type="molecule type" value="Genomic_DNA"/>
</dbReference>
<evidence type="ECO:0000313" key="3">
    <source>
        <dbReference type="Proteomes" id="UP001390339"/>
    </source>
</evidence>
<gene>
    <name evidence="2" type="ORF">PGQ11_013320</name>
</gene>
<feature type="compositionally biased region" description="Acidic residues" evidence="1">
    <location>
        <begin position="149"/>
        <end position="161"/>
    </location>
</feature>
<reference evidence="2 3" key="1">
    <citation type="journal article" date="2024" name="IMA Fungus">
        <title>Apiospora arundinis, a panoply of carbohydrate-active enzymes and secondary metabolites.</title>
        <authorList>
            <person name="Sorensen T."/>
            <person name="Petersen C."/>
            <person name="Muurmann A.T."/>
            <person name="Christiansen J.V."/>
            <person name="Brundto M.L."/>
            <person name="Overgaard C.K."/>
            <person name="Boysen A.T."/>
            <person name="Wollenberg R.D."/>
            <person name="Larsen T.O."/>
            <person name="Sorensen J.L."/>
            <person name="Nielsen K.L."/>
            <person name="Sondergaard T.E."/>
        </authorList>
    </citation>
    <scope>NUCLEOTIDE SEQUENCE [LARGE SCALE GENOMIC DNA]</scope>
    <source>
        <strain evidence="2 3">AAU 773</strain>
    </source>
</reference>
<name>A0ABR2HNU2_9PEZI</name>
<keyword evidence="3" id="KW-1185">Reference proteome</keyword>
<feature type="region of interest" description="Disordered" evidence="1">
    <location>
        <begin position="263"/>
        <end position="288"/>
    </location>
</feature>
<evidence type="ECO:0000313" key="2">
    <source>
        <dbReference type="EMBL" id="KAK8850841.1"/>
    </source>
</evidence>
<feature type="region of interest" description="Disordered" evidence="1">
    <location>
        <begin position="138"/>
        <end position="186"/>
    </location>
</feature>
<protein>
    <submittedName>
        <fullName evidence="2">Uncharacterized protein</fullName>
    </submittedName>
</protein>
<evidence type="ECO:0000256" key="1">
    <source>
        <dbReference type="SAM" id="MobiDB-lite"/>
    </source>
</evidence>
<comment type="caution">
    <text evidence="2">The sequence shown here is derived from an EMBL/GenBank/DDBJ whole genome shotgun (WGS) entry which is preliminary data.</text>
</comment>
<accession>A0ABR2HNU2</accession>
<proteinExistence type="predicted"/>
<organism evidence="2 3">
    <name type="scientific">Apiospora arundinis</name>
    <dbReference type="NCBI Taxonomy" id="335852"/>
    <lineage>
        <taxon>Eukaryota</taxon>
        <taxon>Fungi</taxon>
        <taxon>Dikarya</taxon>
        <taxon>Ascomycota</taxon>
        <taxon>Pezizomycotina</taxon>
        <taxon>Sordariomycetes</taxon>
        <taxon>Xylariomycetidae</taxon>
        <taxon>Amphisphaeriales</taxon>
        <taxon>Apiosporaceae</taxon>
        <taxon>Apiospora</taxon>
    </lineage>
</organism>
<sequence>MGATTEVEVGVPEERTETPLTVSLDATKDLDELEPLFSPRSIKVTLDEGGGQLSAPPQTNRRDELSIPREIISSAVSSSIFQSECLRPILAGTYRGVPAYLLRLQFQLVADAGGGNNRGWLSRIKGATIKVLLQDAPAASSSSLGGGDSDLDSSDEDDEEDEPRHPSIVKTMPGPDGWQGQPTTARVEEKAECGLQLGWDAAGVSTTLSRQRTKTETGAVRINAVCKGRDRNSLVVAVAEDAVDAAGIPEYLVLPLIVTPALPPQRKKQQQQQRIGRGQEGGGGARGRRFSMRVEVNARFGFWRRGVLAEMVPVMGRADEPLYFDPGVLHQWMEEGRRGMGGNRVVEWVGELQEVNLGQHFSLTGLGQTAS</sequence>